<organism evidence="1 2">
    <name type="scientific">Discina gigas</name>
    <dbReference type="NCBI Taxonomy" id="1032678"/>
    <lineage>
        <taxon>Eukaryota</taxon>
        <taxon>Fungi</taxon>
        <taxon>Dikarya</taxon>
        <taxon>Ascomycota</taxon>
        <taxon>Pezizomycotina</taxon>
        <taxon>Pezizomycetes</taxon>
        <taxon>Pezizales</taxon>
        <taxon>Discinaceae</taxon>
        <taxon>Discina</taxon>
    </lineage>
</organism>
<dbReference type="EMBL" id="JBBBZM010000292">
    <property type="protein sequence ID" value="KAL0631146.1"/>
    <property type="molecule type" value="Genomic_DNA"/>
</dbReference>
<dbReference type="Proteomes" id="UP001447188">
    <property type="component" value="Unassembled WGS sequence"/>
</dbReference>
<proteinExistence type="predicted"/>
<accession>A0ABR3G5C5</accession>
<reference evidence="1 2" key="1">
    <citation type="submission" date="2024-02" db="EMBL/GenBank/DDBJ databases">
        <title>Discinaceae phylogenomics.</title>
        <authorList>
            <person name="Dirks A.C."/>
            <person name="James T.Y."/>
        </authorList>
    </citation>
    <scope>NUCLEOTIDE SEQUENCE [LARGE SCALE GENOMIC DNA]</scope>
    <source>
        <strain evidence="1 2">ACD0624</strain>
    </source>
</reference>
<protein>
    <submittedName>
        <fullName evidence="1">Uncharacterized protein</fullName>
    </submittedName>
</protein>
<keyword evidence="2" id="KW-1185">Reference proteome</keyword>
<comment type="caution">
    <text evidence="1">The sequence shown here is derived from an EMBL/GenBank/DDBJ whole genome shotgun (WGS) entry which is preliminary data.</text>
</comment>
<evidence type="ECO:0000313" key="1">
    <source>
        <dbReference type="EMBL" id="KAL0631146.1"/>
    </source>
</evidence>
<evidence type="ECO:0000313" key="2">
    <source>
        <dbReference type="Proteomes" id="UP001447188"/>
    </source>
</evidence>
<sequence>MKHAAYAYDAWTHIRAYVLDGPEIEPDLGLSPRLGTTVFSGVNLRLAHLGVVYIGTHNLRPVSGCTGHEFPLGRILTEALFLLLLYSLDTFPTISIVSAVVSGVVSEVVSVADHAVASVAVTGVVLVTLSMVDPGAEVEVEED</sequence>
<name>A0ABR3G5C5_9PEZI</name>
<gene>
    <name evidence="1" type="ORF">Q9L58_009999</name>
</gene>